<dbReference type="EMBL" id="QOZG01000017">
    <property type="protein sequence ID" value="RCS21673.1"/>
    <property type="molecule type" value="Genomic_DNA"/>
</dbReference>
<organism evidence="1 2">
    <name type="scientific">Phyllobacterium salinisoli</name>
    <dbReference type="NCBI Taxonomy" id="1899321"/>
    <lineage>
        <taxon>Bacteria</taxon>
        <taxon>Pseudomonadati</taxon>
        <taxon>Pseudomonadota</taxon>
        <taxon>Alphaproteobacteria</taxon>
        <taxon>Hyphomicrobiales</taxon>
        <taxon>Phyllobacteriaceae</taxon>
        <taxon>Phyllobacterium</taxon>
    </lineage>
</organism>
<proteinExistence type="predicted"/>
<gene>
    <name evidence="1" type="ORF">DUT91_22430</name>
</gene>
<reference evidence="1 2" key="1">
    <citation type="submission" date="2018-07" db="EMBL/GenBank/DDBJ databases">
        <title>The draft genome of Phyllobacterium salinisoli.</title>
        <authorList>
            <person name="Liu L."/>
            <person name="Li L."/>
            <person name="Zhang X."/>
            <person name="Liang L."/>
        </authorList>
    </citation>
    <scope>NUCLEOTIDE SEQUENCE [LARGE SCALE GENOMIC DNA]</scope>
    <source>
        <strain evidence="1 2">LLAN61</strain>
    </source>
</reference>
<keyword evidence="2" id="KW-1185">Reference proteome</keyword>
<protein>
    <submittedName>
        <fullName evidence="1">Uncharacterized protein</fullName>
    </submittedName>
</protein>
<evidence type="ECO:0000313" key="2">
    <source>
        <dbReference type="Proteomes" id="UP000253420"/>
    </source>
</evidence>
<sequence length="85" mass="9423">MAQTSPVTDSIDEATKPCSLSKLGEKVWPTPTTLQLFFPESMPKIEICMALLLSLREKDIILDVLGRAGHPITNNLDLADPELRF</sequence>
<accession>A0A368JZP3</accession>
<dbReference type="Proteomes" id="UP000253420">
    <property type="component" value="Unassembled WGS sequence"/>
</dbReference>
<evidence type="ECO:0000313" key="1">
    <source>
        <dbReference type="EMBL" id="RCS21673.1"/>
    </source>
</evidence>
<comment type="caution">
    <text evidence="1">The sequence shown here is derived from an EMBL/GenBank/DDBJ whole genome shotgun (WGS) entry which is preliminary data.</text>
</comment>
<dbReference type="AlphaFoldDB" id="A0A368JZP3"/>
<name>A0A368JZP3_9HYPH</name>